<evidence type="ECO:0000259" key="3">
    <source>
        <dbReference type="Pfam" id="PF14111"/>
    </source>
</evidence>
<keyword evidence="5" id="KW-1185">Reference proteome</keyword>
<evidence type="ECO:0000313" key="4">
    <source>
        <dbReference type="EMBL" id="GJT86006.1"/>
    </source>
</evidence>
<reference evidence="4" key="2">
    <citation type="submission" date="2022-01" db="EMBL/GenBank/DDBJ databases">
        <authorList>
            <person name="Yamashiro T."/>
            <person name="Shiraishi A."/>
            <person name="Satake H."/>
            <person name="Nakayama K."/>
        </authorList>
    </citation>
    <scope>NUCLEOTIDE SEQUENCE</scope>
</reference>
<feature type="compositionally biased region" description="Basic residues" evidence="1">
    <location>
        <begin position="736"/>
        <end position="745"/>
    </location>
</feature>
<organism evidence="4 5">
    <name type="scientific">Tanacetum coccineum</name>
    <dbReference type="NCBI Taxonomy" id="301880"/>
    <lineage>
        <taxon>Eukaryota</taxon>
        <taxon>Viridiplantae</taxon>
        <taxon>Streptophyta</taxon>
        <taxon>Embryophyta</taxon>
        <taxon>Tracheophyta</taxon>
        <taxon>Spermatophyta</taxon>
        <taxon>Magnoliopsida</taxon>
        <taxon>eudicotyledons</taxon>
        <taxon>Gunneridae</taxon>
        <taxon>Pentapetalae</taxon>
        <taxon>asterids</taxon>
        <taxon>campanulids</taxon>
        <taxon>Asterales</taxon>
        <taxon>Asteraceae</taxon>
        <taxon>Asteroideae</taxon>
        <taxon>Anthemideae</taxon>
        <taxon>Anthemidinae</taxon>
        <taxon>Tanacetum</taxon>
    </lineage>
</organism>
<feature type="region of interest" description="Disordered" evidence="1">
    <location>
        <begin position="728"/>
        <end position="803"/>
    </location>
</feature>
<protein>
    <submittedName>
        <fullName evidence="4">Zinc knuckle CX2CX4HX4C containing protein</fullName>
    </submittedName>
</protein>
<dbReference type="Proteomes" id="UP001151760">
    <property type="component" value="Unassembled WGS sequence"/>
</dbReference>
<evidence type="ECO:0000313" key="5">
    <source>
        <dbReference type="Proteomes" id="UP001151760"/>
    </source>
</evidence>
<dbReference type="Gene3D" id="3.20.20.100">
    <property type="entry name" value="NADP-dependent oxidoreductase domain"/>
    <property type="match status" value="1"/>
</dbReference>
<dbReference type="Pfam" id="PF14111">
    <property type="entry name" value="DUF4283"/>
    <property type="match status" value="1"/>
</dbReference>
<evidence type="ECO:0000259" key="2">
    <source>
        <dbReference type="Pfam" id="PF00248"/>
    </source>
</evidence>
<reference evidence="4" key="1">
    <citation type="journal article" date="2022" name="Int. J. Mol. Sci.">
        <title>Draft Genome of Tanacetum Coccineum: Genomic Comparison of Closely Related Tanacetum-Family Plants.</title>
        <authorList>
            <person name="Yamashiro T."/>
            <person name="Shiraishi A."/>
            <person name="Nakayama K."/>
            <person name="Satake H."/>
        </authorList>
    </citation>
    <scope>NUCLEOTIDE SEQUENCE</scope>
</reference>
<sequence>MDTSDPVDTPMVDRLKLDEDPLGIPVDQTRYREWKRTYTVLKSIPVLKFKEGCKDRVVWKTSDGSNVKFSVNRTWMDWRIKEDIVPWRKVNKWSALYVAFERLHGGVPAADACPLVFPFLSCEVLLYSLYNYYYGKERGNQLLWGYQQSMDSELQLIFNLSLDNGINLFDTADSYGTGQLNDQSEKLLGNFIAQYTGEAETRDNVVIATKFAAAIQGNVGSGGLGATRVSSLDKETSTNKYVSAGSNHANDDGSNPFNTNVSSVNRSSGVFTSYSGVFTTNYQSTRFTTLEKGETIVNRDDIMFAASQEGLTQSPLVSPNALLPPQQSNVDVAAIFGVSLTTASDLEVLIKDIDVGKYVEAQSALKLPNNGLICIIDDVAALFGVSLNSPKEIDEFTKDLEVGKYALWSKLTKETRSGIIDIICNRWDTLLNMQKSALTVDNSLSDKASPSDPIVQSMNINTKSTSYVGAAGASTKDQPTANANFRPLVADPVFDGVNIFIPRKVIEKVSTRFEHTLYGYFIRKRMAFPVVEYYARNNWAKHGLKRIMMNTKGFFFFKFDSQAGLEAVLEGGPLLIRNSPIILKKWSIDTRLIKEELTRIPIWVKLHDVPIQVFEEDDISLIATFIGKPVMLDSYTSAMCNDSWGRSSFARCLIEVNSDLVDVVTIGIPSLTRDGFTKETIRVEYEWRPLRCDICKIFGHVHDHCPKKVVSPPIVTTPNVVTPTVDKTNDGFQTVGKKKKRKGKSKSTNGGQFVGPLVKQNLRYEPKATASEPKKGTNMSNASKSSSMFKSTGTSSKNGNINTSNYYSALEIEEGEDEEHVENVYDESANLFSNLKTGESSSFTAAAS</sequence>
<dbReference type="Pfam" id="PF00248">
    <property type="entry name" value="Aldo_ket_red"/>
    <property type="match status" value="1"/>
</dbReference>
<dbReference type="EMBL" id="BQNB010019505">
    <property type="protein sequence ID" value="GJT86006.1"/>
    <property type="molecule type" value="Genomic_DNA"/>
</dbReference>
<dbReference type="PANTHER" id="PTHR31286">
    <property type="entry name" value="GLYCINE-RICH CELL WALL STRUCTURAL PROTEIN 1.8-LIKE"/>
    <property type="match status" value="1"/>
</dbReference>
<comment type="caution">
    <text evidence="4">The sequence shown here is derived from an EMBL/GenBank/DDBJ whole genome shotgun (WGS) entry which is preliminary data.</text>
</comment>
<accession>A0ABQ5HF41</accession>
<gene>
    <name evidence="4" type="ORF">Tco_1067723</name>
</gene>
<feature type="domain" description="NADP-dependent oxidoreductase" evidence="2">
    <location>
        <begin position="141"/>
        <end position="214"/>
    </location>
</feature>
<evidence type="ECO:0000256" key="1">
    <source>
        <dbReference type="SAM" id="MobiDB-lite"/>
    </source>
</evidence>
<name>A0ABQ5HF41_9ASTR</name>
<dbReference type="PANTHER" id="PTHR31286:SF99">
    <property type="entry name" value="DUF4283 DOMAIN-CONTAINING PROTEIN"/>
    <property type="match status" value="1"/>
</dbReference>
<dbReference type="InterPro" id="IPR025558">
    <property type="entry name" value="DUF4283"/>
</dbReference>
<dbReference type="InterPro" id="IPR023210">
    <property type="entry name" value="NADP_OxRdtase_dom"/>
</dbReference>
<dbReference type="InterPro" id="IPR036812">
    <property type="entry name" value="NAD(P)_OxRdtase_dom_sf"/>
</dbReference>
<dbReference type="SUPFAM" id="SSF51430">
    <property type="entry name" value="NAD(P)-linked oxidoreductase"/>
    <property type="match status" value="1"/>
</dbReference>
<proteinExistence type="predicted"/>
<dbReference type="InterPro" id="IPR040256">
    <property type="entry name" value="At4g02000-like"/>
</dbReference>
<feature type="compositionally biased region" description="Low complexity" evidence="1">
    <location>
        <begin position="776"/>
        <end position="797"/>
    </location>
</feature>
<feature type="domain" description="DUF4283" evidence="3">
    <location>
        <begin position="512"/>
        <end position="588"/>
    </location>
</feature>